<feature type="region of interest" description="Disordered" evidence="5">
    <location>
        <begin position="71"/>
        <end position="91"/>
    </location>
</feature>
<reference evidence="6" key="1">
    <citation type="journal article" date="2020" name="Stud. Mycol.">
        <title>101 Dothideomycetes genomes: a test case for predicting lifestyles and emergence of pathogens.</title>
        <authorList>
            <person name="Haridas S."/>
            <person name="Albert R."/>
            <person name="Binder M."/>
            <person name="Bloem J."/>
            <person name="Labutti K."/>
            <person name="Salamov A."/>
            <person name="Andreopoulos B."/>
            <person name="Baker S."/>
            <person name="Barry K."/>
            <person name="Bills G."/>
            <person name="Bluhm B."/>
            <person name="Cannon C."/>
            <person name="Castanera R."/>
            <person name="Culley D."/>
            <person name="Daum C."/>
            <person name="Ezra D."/>
            <person name="Gonzalez J."/>
            <person name="Henrissat B."/>
            <person name="Kuo A."/>
            <person name="Liang C."/>
            <person name="Lipzen A."/>
            <person name="Lutzoni F."/>
            <person name="Magnuson J."/>
            <person name="Mondo S."/>
            <person name="Nolan M."/>
            <person name="Ohm R."/>
            <person name="Pangilinan J."/>
            <person name="Park H.-J."/>
            <person name="Ramirez L."/>
            <person name="Alfaro M."/>
            <person name="Sun H."/>
            <person name="Tritt A."/>
            <person name="Yoshinaga Y."/>
            <person name="Zwiers L.-H."/>
            <person name="Turgeon B."/>
            <person name="Goodwin S."/>
            <person name="Spatafora J."/>
            <person name="Crous P."/>
            <person name="Grigoriev I."/>
        </authorList>
    </citation>
    <scope>NUCLEOTIDE SEQUENCE</scope>
    <source>
        <strain evidence="6">CBS 207.26</strain>
    </source>
</reference>
<keyword evidence="3 4" id="KW-0949">S-adenosyl-L-methionine</keyword>
<dbReference type="EC" id="2.1.1.-" evidence="4"/>
<dbReference type="EMBL" id="ML994637">
    <property type="protein sequence ID" value="KAF2184573.1"/>
    <property type="molecule type" value="Genomic_DNA"/>
</dbReference>
<evidence type="ECO:0000256" key="4">
    <source>
        <dbReference type="HAMAP-Rule" id="MF_03044"/>
    </source>
</evidence>
<evidence type="ECO:0000256" key="2">
    <source>
        <dbReference type="ARBA" id="ARBA00022679"/>
    </source>
</evidence>
<comment type="subcellular location">
    <subcellularLocation>
        <location evidence="4">Nucleus</location>
        <location evidence="4">Nucleolus</location>
    </subcellularLocation>
</comment>
<keyword evidence="4" id="KW-0539">Nucleus</keyword>
<sequence>MGANKKQKKALSHGRPPVASTSEGGKSLSFKKSRDIIHNHHRLQKEHARAIKAGDKSKANEVMEKIQENGGLKKYQAASKRGQSKQRGGDSSRVLVDWLQRARIIKPATQFMKAKPSFRLLEIGALSTENEISQFPHCIEVTRIDLNSQGHGIEQQDFMQRPLPRNLEEAFDIISLSLVLNYVAEPVERGEMLKRITKFLRSQVGSFNGRKAAFPALFMVLPLPCVANSRYLNETALCNIMVGLGFVLSHRKTTPKLGHYLFRYDGKANGQKFPKKLIRDGPNMNNFCIVVE</sequence>
<dbReference type="Proteomes" id="UP000800200">
    <property type="component" value="Unassembled WGS sequence"/>
</dbReference>
<proteinExistence type="inferred from homology"/>
<dbReference type="Pfam" id="PF11968">
    <property type="entry name" value="Bmt2"/>
    <property type="match status" value="1"/>
</dbReference>
<comment type="function">
    <text evidence="4">S-adenosyl-L-methionine-dependent methyltransferase that specifically methylates the N(1) position of an adenine present in helix 65 in 25S rRNA.</text>
</comment>
<evidence type="ECO:0000256" key="5">
    <source>
        <dbReference type="SAM" id="MobiDB-lite"/>
    </source>
</evidence>
<keyword evidence="7" id="KW-1185">Reference proteome</keyword>
<protein>
    <recommendedName>
        <fullName evidence="4">25S rRNA adenine-N(1) methyltransferase</fullName>
        <ecNumber evidence="4">2.1.1.-</ecNumber>
    </recommendedName>
</protein>
<feature type="binding site" evidence="4">
    <location>
        <position position="145"/>
    </location>
    <ligand>
        <name>S-adenosyl-L-methionine</name>
        <dbReference type="ChEBI" id="CHEBI:59789"/>
    </ligand>
</feature>
<feature type="compositionally biased region" description="Basic residues" evidence="5">
    <location>
        <begin position="1"/>
        <end position="12"/>
    </location>
</feature>
<evidence type="ECO:0000256" key="1">
    <source>
        <dbReference type="ARBA" id="ARBA00022603"/>
    </source>
</evidence>
<evidence type="ECO:0000256" key="3">
    <source>
        <dbReference type="ARBA" id="ARBA00022691"/>
    </source>
</evidence>
<feature type="region of interest" description="Disordered" evidence="5">
    <location>
        <begin position="1"/>
        <end position="34"/>
    </location>
</feature>
<keyword evidence="2 4" id="KW-0808">Transferase</keyword>
<name>A0A6A6E000_9PEZI</name>
<dbReference type="PANTHER" id="PTHR21008">
    <property type="entry name" value="S-ADENOSYLMETHIONINE SENSOR UPSTREAM OF MTORC1-RELATED"/>
    <property type="match status" value="1"/>
</dbReference>
<evidence type="ECO:0000313" key="6">
    <source>
        <dbReference type="EMBL" id="KAF2184573.1"/>
    </source>
</evidence>
<dbReference type="GO" id="GO:0005730">
    <property type="term" value="C:nucleolus"/>
    <property type="evidence" value="ECO:0007669"/>
    <property type="project" value="UniProtKB-SubCell"/>
</dbReference>
<dbReference type="HAMAP" id="MF_03044">
    <property type="entry name" value="BMT2"/>
    <property type="match status" value="1"/>
</dbReference>
<feature type="binding site" evidence="4">
    <location>
        <position position="124"/>
    </location>
    <ligand>
        <name>S-adenosyl-L-methionine</name>
        <dbReference type="ChEBI" id="CHEBI:59789"/>
    </ligand>
</feature>
<dbReference type="AlphaFoldDB" id="A0A6A6E000"/>
<comment type="similarity">
    <text evidence="4">Belongs to the BMT2 family.</text>
</comment>
<dbReference type="PANTHER" id="PTHR21008:SF1">
    <property type="entry name" value="25S RRNA (ADENINE(2142)-N(1))-METHYLTRANSFERASE"/>
    <property type="match status" value="1"/>
</dbReference>
<keyword evidence="1 4" id="KW-0489">Methyltransferase</keyword>
<dbReference type="InterPro" id="IPR021867">
    <property type="entry name" value="Bmt2/SAMTOR"/>
</dbReference>
<accession>A0A6A6E000</accession>
<evidence type="ECO:0000313" key="7">
    <source>
        <dbReference type="Proteomes" id="UP000800200"/>
    </source>
</evidence>
<dbReference type="GO" id="GO:0016433">
    <property type="term" value="F:rRNA (adenine) methyltransferase activity"/>
    <property type="evidence" value="ECO:0007669"/>
    <property type="project" value="UniProtKB-UniRule"/>
</dbReference>
<dbReference type="InterPro" id="IPR029063">
    <property type="entry name" value="SAM-dependent_MTases_sf"/>
</dbReference>
<dbReference type="SUPFAM" id="SSF53335">
    <property type="entry name" value="S-adenosyl-L-methionine-dependent methyltransferases"/>
    <property type="match status" value="1"/>
</dbReference>
<organism evidence="6 7">
    <name type="scientific">Zopfia rhizophila CBS 207.26</name>
    <dbReference type="NCBI Taxonomy" id="1314779"/>
    <lineage>
        <taxon>Eukaryota</taxon>
        <taxon>Fungi</taxon>
        <taxon>Dikarya</taxon>
        <taxon>Ascomycota</taxon>
        <taxon>Pezizomycotina</taxon>
        <taxon>Dothideomycetes</taxon>
        <taxon>Dothideomycetes incertae sedis</taxon>
        <taxon>Zopfiaceae</taxon>
        <taxon>Zopfia</taxon>
    </lineage>
</organism>
<dbReference type="OrthoDB" id="5954793at2759"/>
<gene>
    <name evidence="6" type="ORF">K469DRAFT_708755</name>
</gene>